<evidence type="ECO:0000313" key="9">
    <source>
        <dbReference type="EMBL" id="KTR27258.1"/>
    </source>
</evidence>
<evidence type="ECO:0000256" key="6">
    <source>
        <dbReference type="ARBA" id="ARBA00023136"/>
    </source>
</evidence>
<dbReference type="PANTHER" id="PTHR30353">
    <property type="entry name" value="INNER MEMBRANE PROTEIN DEDA-RELATED"/>
    <property type="match status" value="1"/>
</dbReference>
<dbReference type="GO" id="GO:0005886">
    <property type="term" value="C:plasma membrane"/>
    <property type="evidence" value="ECO:0007669"/>
    <property type="project" value="UniProtKB-SubCell"/>
</dbReference>
<dbReference type="PANTHER" id="PTHR30353:SF15">
    <property type="entry name" value="INNER MEMBRANE PROTEIN YABI"/>
    <property type="match status" value="1"/>
</dbReference>
<proteinExistence type="inferred from homology"/>
<dbReference type="RefSeq" id="WP_058713452.1">
    <property type="nucleotide sequence ID" value="NZ_LDQV01000017.1"/>
</dbReference>
<keyword evidence="6 7" id="KW-0472">Membrane</keyword>
<evidence type="ECO:0000256" key="4">
    <source>
        <dbReference type="ARBA" id="ARBA00022692"/>
    </source>
</evidence>
<feature type="transmembrane region" description="Helical" evidence="7">
    <location>
        <begin position="39"/>
        <end position="63"/>
    </location>
</feature>
<dbReference type="InterPro" id="IPR032816">
    <property type="entry name" value="VTT_dom"/>
</dbReference>
<keyword evidence="4 7" id="KW-0812">Transmembrane</keyword>
<dbReference type="AlphaFoldDB" id="A0AAW3ME40"/>
<feature type="transmembrane region" description="Helical" evidence="7">
    <location>
        <begin position="160"/>
        <end position="179"/>
    </location>
</feature>
<protein>
    <submittedName>
        <fullName evidence="9">Membrane protein</fullName>
    </submittedName>
</protein>
<evidence type="ECO:0000313" key="10">
    <source>
        <dbReference type="Proteomes" id="UP000072605"/>
    </source>
</evidence>
<name>A0AAW3ME40_9BACL</name>
<keyword evidence="3 7" id="KW-1003">Cell membrane</keyword>
<sequence>MDIMALVRLAGGIMFTPLSDDVLMMSFAALRLREGMYPVVIWLTVWPVFFIAFTWFYLLARFFREIPLVKRWMKSRFLERAETIIERRGLWAIGLSFFLPGVRHPIHYVAGLLGYPLPRYLVMTFLAAGVYTGLWTFLIVRIGEAVTWSELWNWLQVNPGIISAIVVILIGLVVTGIVYHRRQKESVEESSSI</sequence>
<dbReference type="Pfam" id="PF09335">
    <property type="entry name" value="VTT_dom"/>
    <property type="match status" value="1"/>
</dbReference>
<feature type="domain" description="VTT" evidence="8">
    <location>
        <begin position="38"/>
        <end position="139"/>
    </location>
</feature>
<organism evidence="9 10">
    <name type="scientific">Exiguobacterium indicum</name>
    <dbReference type="NCBI Taxonomy" id="296995"/>
    <lineage>
        <taxon>Bacteria</taxon>
        <taxon>Bacillati</taxon>
        <taxon>Bacillota</taxon>
        <taxon>Bacilli</taxon>
        <taxon>Bacillales</taxon>
        <taxon>Bacillales Family XII. Incertae Sedis</taxon>
        <taxon>Exiguobacterium</taxon>
    </lineage>
</organism>
<evidence type="ECO:0000256" key="5">
    <source>
        <dbReference type="ARBA" id="ARBA00022989"/>
    </source>
</evidence>
<reference evidence="9 10" key="1">
    <citation type="journal article" date="2016" name="Front. Microbiol.">
        <title>Genomic Resource of Rice Seed Associated Bacteria.</title>
        <authorList>
            <person name="Midha S."/>
            <person name="Bansal K."/>
            <person name="Sharma S."/>
            <person name="Kumar N."/>
            <person name="Patil P.P."/>
            <person name="Chaudhry V."/>
            <person name="Patil P.B."/>
        </authorList>
    </citation>
    <scope>NUCLEOTIDE SEQUENCE [LARGE SCALE GENOMIC DNA]</scope>
    <source>
        <strain evidence="9 10">RSA11</strain>
    </source>
</reference>
<dbReference type="EMBL" id="LDQV01000017">
    <property type="protein sequence ID" value="KTR27258.1"/>
    <property type="molecule type" value="Genomic_DNA"/>
</dbReference>
<evidence type="ECO:0000256" key="7">
    <source>
        <dbReference type="RuleBase" id="RU367016"/>
    </source>
</evidence>
<feature type="transmembrane region" description="Helical" evidence="7">
    <location>
        <begin position="120"/>
        <end position="140"/>
    </location>
</feature>
<dbReference type="Proteomes" id="UP000072605">
    <property type="component" value="Unassembled WGS sequence"/>
</dbReference>
<comment type="caution">
    <text evidence="9">The sequence shown here is derived from an EMBL/GenBank/DDBJ whole genome shotgun (WGS) entry which is preliminary data.</text>
</comment>
<evidence type="ECO:0000256" key="3">
    <source>
        <dbReference type="ARBA" id="ARBA00022475"/>
    </source>
</evidence>
<comment type="subcellular location">
    <subcellularLocation>
        <location evidence="1 7">Cell membrane</location>
        <topology evidence="1 7">Multi-pass membrane protein</topology>
    </subcellularLocation>
</comment>
<evidence type="ECO:0000259" key="8">
    <source>
        <dbReference type="Pfam" id="PF09335"/>
    </source>
</evidence>
<dbReference type="InterPro" id="IPR032818">
    <property type="entry name" value="DedA-like"/>
</dbReference>
<comment type="similarity">
    <text evidence="2 7">Belongs to the DedA family.</text>
</comment>
<gene>
    <name evidence="9" type="ORF">RSA11_06705</name>
</gene>
<keyword evidence="5 7" id="KW-1133">Transmembrane helix</keyword>
<accession>A0AAW3ME40</accession>
<comment type="caution">
    <text evidence="7">Lacks conserved residue(s) required for the propagation of feature annotation.</text>
</comment>
<evidence type="ECO:0000256" key="2">
    <source>
        <dbReference type="ARBA" id="ARBA00010792"/>
    </source>
</evidence>
<evidence type="ECO:0000256" key="1">
    <source>
        <dbReference type="ARBA" id="ARBA00004651"/>
    </source>
</evidence>